<name>N6V3X1_9HYPH</name>
<dbReference type="PATRIC" id="fig|363754.4.peg.4604"/>
<keyword evidence="3" id="KW-1185">Reference proteome</keyword>
<sequence length="429" mass="46600">MEILGDIIGLAARILRQLHHDIAPCPARRDGIDTDAFRREIHGLVAGELQDRRLGNGIDPTPGLGDARRNGAEIDDGPLVLRQMRPGRLHQSNGAENVDVEGLEPVGAGGFCAVVEIGASDVDKKIQSSSRLHGLMDERLDFIVTGDVGLDETNILAAALRCRLAGFAVNIGDDNRNAIVSQYLGNAFADQRCAAGHNRSLAFQSTHGHSPSCFGFSKKMRSGDCCGRQKCAVAVDQRIIPPFGKMRGGDLTDQDQMRAELFDLRQLAFEGHRRIVQHRRACFDRSPAAGGKTLLPHKTGPAGKDLGDVLLVERQHVDGKDAGAFDHGGNRAVAVYAGDQRWRLGRERTNSSRSQPAALTPAVDGGNNRDTASQLAHAGAEFLATHFFVPLRMDFRSISCLKFRRCSDEVERSAIQIARGDIQIRQQAV</sequence>
<evidence type="ECO:0000313" key="2">
    <source>
        <dbReference type="EMBL" id="ENN85762.1"/>
    </source>
</evidence>
<evidence type="ECO:0000313" key="3">
    <source>
        <dbReference type="Proteomes" id="UP000012429"/>
    </source>
</evidence>
<dbReference type="Proteomes" id="UP000012429">
    <property type="component" value="Unassembled WGS sequence"/>
</dbReference>
<protein>
    <submittedName>
        <fullName evidence="2">Uncharacterized protein</fullName>
    </submittedName>
</protein>
<organism evidence="2 3">
    <name type="scientific">Rhizobium freirei PRF 81</name>
    <dbReference type="NCBI Taxonomy" id="363754"/>
    <lineage>
        <taxon>Bacteria</taxon>
        <taxon>Pseudomonadati</taxon>
        <taxon>Pseudomonadota</taxon>
        <taxon>Alphaproteobacteria</taxon>
        <taxon>Hyphomicrobiales</taxon>
        <taxon>Rhizobiaceae</taxon>
        <taxon>Rhizobium/Agrobacterium group</taxon>
        <taxon>Rhizobium</taxon>
    </lineage>
</organism>
<dbReference type="STRING" id="363754.RHSP_03455"/>
<proteinExistence type="predicted"/>
<evidence type="ECO:0000256" key="1">
    <source>
        <dbReference type="SAM" id="MobiDB-lite"/>
    </source>
</evidence>
<dbReference type="EMBL" id="AQHN01000079">
    <property type="protein sequence ID" value="ENN85762.1"/>
    <property type="molecule type" value="Genomic_DNA"/>
</dbReference>
<reference evidence="2 3" key="1">
    <citation type="journal article" date="2012" name="BMC Genomics">
        <title>Genomic basis of broad host range and environmental adaptability of Rhizobium tropici CIAT 899 and Rhizobium sp. PRF 81 which are used in inoculants for common bean (Phaseolus vulgaris L.).</title>
        <authorList>
            <person name="Ormeno-Orrillo E."/>
            <person name="Menna P."/>
            <person name="Almeida L.G."/>
            <person name="Ollero F.J."/>
            <person name="Nicolas M.F."/>
            <person name="Pains Rodrigues E."/>
            <person name="Shigueyoshi Nakatani A."/>
            <person name="Silva Batista J.S."/>
            <person name="Oliveira Chueire L.M."/>
            <person name="Souza R.C."/>
            <person name="Ribeiro Vasconcelos A.T."/>
            <person name="Megias M."/>
            <person name="Hungria M."/>
            <person name="Martinez-Romero E."/>
        </authorList>
    </citation>
    <scope>NUCLEOTIDE SEQUENCE [LARGE SCALE GENOMIC DNA]</scope>
    <source>
        <strain evidence="2 3">PRF 81</strain>
    </source>
</reference>
<accession>N6V3X1</accession>
<comment type="caution">
    <text evidence="2">The sequence shown here is derived from an EMBL/GenBank/DDBJ whole genome shotgun (WGS) entry which is preliminary data.</text>
</comment>
<feature type="region of interest" description="Disordered" evidence="1">
    <location>
        <begin position="346"/>
        <end position="371"/>
    </location>
</feature>
<dbReference type="AlphaFoldDB" id="N6V3X1"/>
<gene>
    <name evidence="2" type="ORF">RHSP_03455</name>
</gene>